<dbReference type="EMBL" id="CP054139">
    <property type="protein sequence ID" value="QKJ29892.1"/>
    <property type="molecule type" value="Genomic_DNA"/>
</dbReference>
<feature type="domain" description="SHOCT" evidence="2">
    <location>
        <begin position="144"/>
        <end position="171"/>
    </location>
</feature>
<evidence type="ECO:0000256" key="1">
    <source>
        <dbReference type="SAM" id="SignalP"/>
    </source>
</evidence>
<reference evidence="3 4" key="1">
    <citation type="submission" date="2020-05" db="EMBL/GenBank/DDBJ databases">
        <title>Mucilaginibacter mali sp. nov.</title>
        <authorList>
            <person name="Kim H.S."/>
            <person name="Lee K.C."/>
            <person name="Suh M.K."/>
            <person name="Kim J.-S."/>
            <person name="Han K.-I."/>
            <person name="Eom M.K."/>
            <person name="Shin Y.K."/>
            <person name="Lee J.-S."/>
        </authorList>
    </citation>
    <scope>NUCLEOTIDE SEQUENCE [LARGE SCALE GENOMIC DNA]</scope>
    <source>
        <strain evidence="3 4">G2-14</strain>
    </source>
</reference>
<evidence type="ECO:0000259" key="2">
    <source>
        <dbReference type="Pfam" id="PF09851"/>
    </source>
</evidence>
<accession>A0A7D4QEU2</accession>
<dbReference type="KEGG" id="mmab:HQ865_09035"/>
<feature type="signal peptide" evidence="1">
    <location>
        <begin position="1"/>
        <end position="18"/>
    </location>
</feature>
<keyword evidence="1" id="KW-0732">Signal</keyword>
<evidence type="ECO:0000313" key="3">
    <source>
        <dbReference type="EMBL" id="QKJ29892.1"/>
    </source>
</evidence>
<sequence length="173" mass="18724">MKKILLTAALFVPLFALAQDIKEYKATNGVTYHINDTVHLGKGSNSNGSFMFVQDRGLGFTLPGPPGRTAGGRGLPKDLANGGVIIRSIKKTTENNLEKYVFMVYAGGPLRFTLFIDDAISVCEVTPCKQSSAGSPVPVASVADEIKKLKQLMDSGAITKEEYESRKKKLLDQ</sequence>
<feature type="chain" id="PRO_5028902990" evidence="1">
    <location>
        <begin position="19"/>
        <end position="173"/>
    </location>
</feature>
<protein>
    <submittedName>
        <fullName evidence="3">SHOCT domain-containing protein</fullName>
    </submittedName>
</protein>
<dbReference type="RefSeq" id="WP_173414582.1">
    <property type="nucleotide sequence ID" value="NZ_CP054139.1"/>
</dbReference>
<dbReference type="InterPro" id="IPR018649">
    <property type="entry name" value="SHOCT"/>
</dbReference>
<evidence type="ECO:0000313" key="4">
    <source>
        <dbReference type="Proteomes" id="UP000505355"/>
    </source>
</evidence>
<keyword evidence="4" id="KW-1185">Reference proteome</keyword>
<dbReference type="AlphaFoldDB" id="A0A7D4QEU2"/>
<gene>
    <name evidence="3" type="ORF">HQ865_09035</name>
</gene>
<proteinExistence type="predicted"/>
<dbReference type="Proteomes" id="UP000505355">
    <property type="component" value="Chromosome"/>
</dbReference>
<name>A0A7D4QEU2_9SPHI</name>
<organism evidence="3 4">
    <name type="scientific">Mucilaginibacter mali</name>
    <dbReference type="NCBI Taxonomy" id="2740462"/>
    <lineage>
        <taxon>Bacteria</taxon>
        <taxon>Pseudomonadati</taxon>
        <taxon>Bacteroidota</taxon>
        <taxon>Sphingobacteriia</taxon>
        <taxon>Sphingobacteriales</taxon>
        <taxon>Sphingobacteriaceae</taxon>
        <taxon>Mucilaginibacter</taxon>
    </lineage>
</organism>
<dbReference type="Pfam" id="PF09851">
    <property type="entry name" value="SHOCT"/>
    <property type="match status" value="1"/>
</dbReference>